<dbReference type="InterPro" id="IPR036915">
    <property type="entry name" value="Cyclin-like_sf"/>
</dbReference>
<feature type="region of interest" description="Disordered" evidence="3">
    <location>
        <begin position="382"/>
        <end position="426"/>
    </location>
</feature>
<evidence type="ECO:0000259" key="5">
    <source>
        <dbReference type="Pfam" id="PF16899"/>
    </source>
</evidence>
<dbReference type="CDD" id="cd20525">
    <property type="entry name" value="CYCLIN_CCNH_rpt2"/>
    <property type="match status" value="1"/>
</dbReference>
<dbReference type="CDD" id="cd20524">
    <property type="entry name" value="CYCLIN_CCNH_rpt1"/>
    <property type="match status" value="1"/>
</dbReference>
<keyword evidence="7" id="KW-1185">Reference proteome</keyword>
<sequence length="426" mass="47913">MKLTEDDIYRTSTQYRNWSFTPTQLALQRQKTNQQASERVKAAVARQRAQRVRQPQADTASTSESERNGSGIENGSSTPIPVGDQEVNCLTVEEEMKLVDTFCEKALDLGKFCNFPTEVTATCIQFLRRFYLFNSPMTYEGQNISRTAMFIANKAESYFLNAENYAARFGPKATAEKVLAPEYLIIQALRYNLDVRHPFRGLKGGHLELIELANGNLAALPSATETPAELQAQMLLLPRKPDGPATRMSIAELEKRITDAYGFASHILKTAALLTDAYFLYTPSHIWLSAHLLADEPLTLFYLSTKLPSSSPMAAKTLATIRSCATLLSSHRSFNSDRIPPSEKDARDKKEKEEVQVLVKKLRQCRDPDKIDLVKLNQAQKRDAVEGGGLEENKAKRRKLQREGYQKEAEDFWGPELAKGENREGK</sequence>
<feature type="compositionally biased region" description="Basic and acidic residues" evidence="3">
    <location>
        <begin position="401"/>
        <end position="410"/>
    </location>
</feature>
<feature type="region of interest" description="Disordered" evidence="3">
    <location>
        <begin position="32"/>
        <end position="83"/>
    </location>
</feature>
<feature type="domain" description="Cyclin C-terminal" evidence="5">
    <location>
        <begin position="197"/>
        <end position="328"/>
    </location>
</feature>
<evidence type="ECO:0000313" key="7">
    <source>
        <dbReference type="Proteomes" id="UP000799757"/>
    </source>
</evidence>
<dbReference type="InterPro" id="IPR031658">
    <property type="entry name" value="Cyclin_C_2"/>
</dbReference>
<evidence type="ECO:0000256" key="1">
    <source>
        <dbReference type="ARBA" id="ARBA00014912"/>
    </source>
</evidence>
<dbReference type="OrthoDB" id="340962at2759"/>
<evidence type="ECO:0000313" key="6">
    <source>
        <dbReference type="EMBL" id="KAF2798387.1"/>
    </source>
</evidence>
<proteinExistence type="predicted"/>
<dbReference type="GO" id="GO:0006357">
    <property type="term" value="P:regulation of transcription by RNA polymerase II"/>
    <property type="evidence" value="ECO:0007669"/>
    <property type="project" value="InterPro"/>
</dbReference>
<reference evidence="6" key="1">
    <citation type="journal article" date="2020" name="Stud. Mycol.">
        <title>101 Dothideomycetes genomes: a test case for predicting lifestyles and emergence of pathogens.</title>
        <authorList>
            <person name="Haridas S."/>
            <person name="Albert R."/>
            <person name="Binder M."/>
            <person name="Bloem J."/>
            <person name="Labutti K."/>
            <person name="Salamov A."/>
            <person name="Andreopoulos B."/>
            <person name="Baker S."/>
            <person name="Barry K."/>
            <person name="Bills G."/>
            <person name="Bluhm B."/>
            <person name="Cannon C."/>
            <person name="Castanera R."/>
            <person name="Culley D."/>
            <person name="Daum C."/>
            <person name="Ezra D."/>
            <person name="Gonzalez J."/>
            <person name="Henrissat B."/>
            <person name="Kuo A."/>
            <person name="Liang C."/>
            <person name="Lipzen A."/>
            <person name="Lutzoni F."/>
            <person name="Magnuson J."/>
            <person name="Mondo S."/>
            <person name="Nolan M."/>
            <person name="Ohm R."/>
            <person name="Pangilinan J."/>
            <person name="Park H.-J."/>
            <person name="Ramirez L."/>
            <person name="Alfaro M."/>
            <person name="Sun H."/>
            <person name="Tritt A."/>
            <person name="Yoshinaga Y."/>
            <person name="Zwiers L.-H."/>
            <person name="Turgeon B."/>
            <person name="Goodwin S."/>
            <person name="Spatafora J."/>
            <person name="Crous P."/>
            <person name="Grigoriev I."/>
        </authorList>
    </citation>
    <scope>NUCLEOTIDE SEQUENCE</scope>
    <source>
        <strain evidence="6">CBS 109.77</strain>
    </source>
</reference>
<feature type="compositionally biased region" description="Low complexity" evidence="3">
    <location>
        <begin position="42"/>
        <end position="57"/>
    </location>
</feature>
<dbReference type="InterPro" id="IPR043198">
    <property type="entry name" value="Cyclin/Ssn8"/>
</dbReference>
<dbReference type="PANTHER" id="PTHR10026">
    <property type="entry name" value="CYCLIN"/>
    <property type="match status" value="1"/>
</dbReference>
<evidence type="ECO:0000259" key="4">
    <source>
        <dbReference type="Pfam" id="PF00134"/>
    </source>
</evidence>
<organism evidence="6 7">
    <name type="scientific">Melanomma pulvis-pyrius CBS 109.77</name>
    <dbReference type="NCBI Taxonomy" id="1314802"/>
    <lineage>
        <taxon>Eukaryota</taxon>
        <taxon>Fungi</taxon>
        <taxon>Dikarya</taxon>
        <taxon>Ascomycota</taxon>
        <taxon>Pezizomycotina</taxon>
        <taxon>Dothideomycetes</taxon>
        <taxon>Pleosporomycetidae</taxon>
        <taxon>Pleosporales</taxon>
        <taxon>Melanommataceae</taxon>
        <taxon>Melanomma</taxon>
    </lineage>
</organism>
<gene>
    <name evidence="6" type="ORF">K505DRAFT_296612</name>
</gene>
<dbReference type="GO" id="GO:0016538">
    <property type="term" value="F:cyclin-dependent protein serine/threonine kinase regulator activity"/>
    <property type="evidence" value="ECO:0007669"/>
    <property type="project" value="InterPro"/>
</dbReference>
<dbReference type="SUPFAM" id="SSF47954">
    <property type="entry name" value="Cyclin-like"/>
    <property type="match status" value="2"/>
</dbReference>
<evidence type="ECO:0000256" key="3">
    <source>
        <dbReference type="SAM" id="MobiDB-lite"/>
    </source>
</evidence>
<dbReference type="EMBL" id="MU001785">
    <property type="protein sequence ID" value="KAF2798387.1"/>
    <property type="molecule type" value="Genomic_DNA"/>
</dbReference>
<dbReference type="Pfam" id="PF00134">
    <property type="entry name" value="Cyclin_N"/>
    <property type="match status" value="1"/>
</dbReference>
<name>A0A6A6XS40_9PLEO</name>
<dbReference type="Proteomes" id="UP000799757">
    <property type="component" value="Unassembled WGS sequence"/>
</dbReference>
<dbReference type="InterPro" id="IPR006671">
    <property type="entry name" value="Cyclin_N"/>
</dbReference>
<protein>
    <recommendedName>
        <fullName evidence="1">RNA polymerase II holoenzyme cyclin-like subunit</fullName>
    </recommendedName>
</protein>
<keyword evidence="2" id="KW-0195">Cyclin</keyword>
<dbReference type="AlphaFoldDB" id="A0A6A6XS40"/>
<feature type="domain" description="Cyclin N-terminal" evidence="4">
    <location>
        <begin position="113"/>
        <end position="193"/>
    </location>
</feature>
<dbReference type="Gene3D" id="1.10.472.10">
    <property type="entry name" value="Cyclin-like"/>
    <property type="match status" value="2"/>
</dbReference>
<evidence type="ECO:0000256" key="2">
    <source>
        <dbReference type="ARBA" id="ARBA00023127"/>
    </source>
</evidence>
<dbReference type="Pfam" id="PF16899">
    <property type="entry name" value="Cyclin_C_2"/>
    <property type="match status" value="1"/>
</dbReference>
<accession>A0A6A6XS40</accession>